<dbReference type="AlphaFoldDB" id="A0A1R3KZK6"/>
<evidence type="ECO:0000313" key="3">
    <source>
        <dbReference type="Proteomes" id="UP000187203"/>
    </source>
</evidence>
<evidence type="ECO:0000256" key="1">
    <source>
        <dbReference type="SAM" id="MobiDB-lite"/>
    </source>
</evidence>
<organism evidence="2 3">
    <name type="scientific">Corchorus olitorius</name>
    <dbReference type="NCBI Taxonomy" id="93759"/>
    <lineage>
        <taxon>Eukaryota</taxon>
        <taxon>Viridiplantae</taxon>
        <taxon>Streptophyta</taxon>
        <taxon>Embryophyta</taxon>
        <taxon>Tracheophyta</taxon>
        <taxon>Spermatophyta</taxon>
        <taxon>Magnoliopsida</taxon>
        <taxon>eudicotyledons</taxon>
        <taxon>Gunneridae</taxon>
        <taxon>Pentapetalae</taxon>
        <taxon>rosids</taxon>
        <taxon>malvids</taxon>
        <taxon>Malvales</taxon>
        <taxon>Malvaceae</taxon>
        <taxon>Grewioideae</taxon>
        <taxon>Apeibeae</taxon>
        <taxon>Corchorus</taxon>
    </lineage>
</organism>
<accession>A0A1R3KZK6</accession>
<protein>
    <submittedName>
        <fullName evidence="2">Uncharacterized protein</fullName>
    </submittedName>
</protein>
<keyword evidence="3" id="KW-1185">Reference proteome</keyword>
<reference evidence="3" key="1">
    <citation type="submission" date="2013-09" db="EMBL/GenBank/DDBJ databases">
        <title>Corchorus olitorius genome sequencing.</title>
        <authorList>
            <person name="Alam M."/>
            <person name="Haque M.S."/>
            <person name="Islam M.S."/>
            <person name="Emdad E.M."/>
            <person name="Islam M.M."/>
            <person name="Ahmed B."/>
            <person name="Halim A."/>
            <person name="Hossen Q.M.M."/>
            <person name="Hossain M.Z."/>
            <person name="Ahmed R."/>
            <person name="Khan M.M."/>
            <person name="Islam R."/>
            <person name="Rashid M.M."/>
            <person name="Khan S.A."/>
            <person name="Rahman M.S."/>
            <person name="Alam M."/>
            <person name="Yahiya A.S."/>
            <person name="Khan M.S."/>
            <person name="Azam M.S."/>
            <person name="Haque T."/>
            <person name="Lashkar M.Z.H."/>
            <person name="Akhand A.I."/>
            <person name="Morshed G."/>
            <person name="Roy S."/>
            <person name="Uddin K.S."/>
            <person name="Rabeya T."/>
            <person name="Hossain A.S."/>
            <person name="Chowdhury A."/>
            <person name="Snigdha A.R."/>
            <person name="Mortoza M.S."/>
            <person name="Matin S.A."/>
            <person name="Hoque S.M.E."/>
            <person name="Islam M.K."/>
            <person name="Roy D.K."/>
            <person name="Haider R."/>
            <person name="Moosa M.M."/>
            <person name="Elias S.M."/>
            <person name="Hasan A.M."/>
            <person name="Jahan S."/>
            <person name="Shafiuddin M."/>
            <person name="Mahmood N."/>
            <person name="Shommy N.S."/>
        </authorList>
    </citation>
    <scope>NUCLEOTIDE SEQUENCE [LARGE SCALE GENOMIC DNA]</scope>
    <source>
        <strain evidence="3">cv. O-4</strain>
    </source>
</reference>
<sequence>MPSTALSCAIGFTRSYNARTAASTSSTWLGTFTPRHSWRSTPLLSMRNVLRSMPRTSLPYIFFILIVSKMLQTASSASEISSNGISSFALKFSCDFRLSREMPNTTAPAASKASTTILPRCDAGENVMPLVAGAEKSGRGLSIVTGMVCSGKPREETGSSWTSNAEALRQPPNRRSEGSGRLNDQAAAAAGNFAPRNGLHGQGTAIERCVVIAHRPKPMALRAPASQQLAEDRGEFLPFKFRMQRKDLVAVGLGHLQDVPGDVVEGDVFHADQLVERGQRGRQLHVVQRLAVNARDVRMRAPAVGGVGHAPVADLAERVVVHLPAGGTVRHGGLAEYLDEARMSGGHLADGPAGIALAHVVLPEHVIPRVDARLETCLGNGSHFGSGFAADVGAGQQHAIHQRTKAVMLDDRRAGNLFQETGAKGPAQRPAGVIRSEAEEEGRARLVLAQHAREVGHAFAGAAQGVDVDLENDESHEPARGVAFTCCRCRLRPGCGLQPPEVFHGVGDLRHAVLHVLVAGAVVGAGSRFHQLDLLGGVFVLVDLGGLFQHHVGQFTHRVVVRRVADVVDLARGHAVLVGDDAHQRVDAVVDIRERAFLAAAVDELDVLAAHDVAEELRHHARRTFLRGVDRVEARADPVERTEQREVQAFHAVAPDHAVHQLLGAGVNPARLVDGAVDQRRGFRIELRIAAHAVDLGGRREDEVLAVLGSRANDRQVGFKVQLEHAQRVFDVGRRRGDGHQRQDHVALLHVILDPLLVDGDVTLEEMHAGVIDQVAQTLGLHVHAVDLPVGGLQDALGQVVADEAVDAEDQYFFHEGKLKIRRGRAGWRAAARSRRTFRRQLGARRARAREWRWLPHRRTRRTSHYPRRAGPAANS</sequence>
<evidence type="ECO:0000313" key="2">
    <source>
        <dbReference type="EMBL" id="OMP12490.1"/>
    </source>
</evidence>
<dbReference type="EMBL" id="AWUE01009185">
    <property type="protein sequence ID" value="OMP12490.1"/>
    <property type="molecule type" value="Genomic_DNA"/>
</dbReference>
<proteinExistence type="predicted"/>
<feature type="region of interest" description="Disordered" evidence="1">
    <location>
        <begin position="153"/>
        <end position="183"/>
    </location>
</feature>
<comment type="caution">
    <text evidence="2">The sequence shown here is derived from an EMBL/GenBank/DDBJ whole genome shotgun (WGS) entry which is preliminary data.</text>
</comment>
<gene>
    <name evidence="2" type="ORF">COLO4_03126</name>
</gene>
<name>A0A1R3KZK6_9ROSI</name>
<dbReference type="Proteomes" id="UP000187203">
    <property type="component" value="Unassembled WGS sequence"/>
</dbReference>